<dbReference type="Pfam" id="PF25390">
    <property type="entry name" value="WD40_RLD"/>
    <property type="match status" value="1"/>
</dbReference>
<dbReference type="Gene3D" id="2.130.10.30">
    <property type="entry name" value="Regulator of chromosome condensation 1/beta-lactamase-inhibitor protein II"/>
    <property type="match status" value="2"/>
</dbReference>
<evidence type="ECO:0000256" key="1">
    <source>
        <dbReference type="ARBA" id="ARBA00022658"/>
    </source>
</evidence>
<dbReference type="SUPFAM" id="SSF50985">
    <property type="entry name" value="RCC1/BLIP-II"/>
    <property type="match status" value="2"/>
</dbReference>
<keyword evidence="4" id="KW-1015">Disulfide bond</keyword>
<dbReference type="GO" id="GO:0005737">
    <property type="term" value="C:cytoplasm"/>
    <property type="evidence" value="ECO:0007669"/>
    <property type="project" value="TreeGrafter"/>
</dbReference>
<organism evidence="6 7">
    <name type="scientific">Enhygromyxa salina</name>
    <dbReference type="NCBI Taxonomy" id="215803"/>
    <lineage>
        <taxon>Bacteria</taxon>
        <taxon>Pseudomonadati</taxon>
        <taxon>Myxococcota</taxon>
        <taxon>Polyangia</taxon>
        <taxon>Nannocystales</taxon>
        <taxon>Nannocystaceae</taxon>
        <taxon>Enhygromyxa</taxon>
    </lineage>
</organism>
<evidence type="ECO:0000256" key="3">
    <source>
        <dbReference type="ARBA" id="ARBA00022737"/>
    </source>
</evidence>
<dbReference type="AlphaFoldDB" id="A0A0C2CT77"/>
<evidence type="ECO:0000313" key="7">
    <source>
        <dbReference type="Proteomes" id="UP000031599"/>
    </source>
</evidence>
<dbReference type="Pfam" id="PF13540">
    <property type="entry name" value="RCC1_2"/>
    <property type="match status" value="2"/>
</dbReference>
<evidence type="ECO:0000256" key="2">
    <source>
        <dbReference type="ARBA" id="ARBA00022729"/>
    </source>
</evidence>
<reference evidence="6 7" key="1">
    <citation type="submission" date="2014-12" db="EMBL/GenBank/DDBJ databases">
        <title>Genome assembly of Enhygromyxa salina DSM 15201.</title>
        <authorList>
            <person name="Sharma G."/>
            <person name="Subramanian S."/>
        </authorList>
    </citation>
    <scope>NUCLEOTIDE SEQUENCE [LARGE SCALE GENOMIC DNA]</scope>
    <source>
        <strain evidence="6 7">DSM 15201</strain>
    </source>
</reference>
<dbReference type="InterPro" id="IPR058923">
    <property type="entry name" value="RCC1-like_dom"/>
</dbReference>
<dbReference type="PANTHER" id="PTHR45982">
    <property type="entry name" value="REGULATOR OF CHROMOSOME CONDENSATION"/>
    <property type="match status" value="1"/>
</dbReference>
<dbReference type="InterPro" id="IPR051553">
    <property type="entry name" value="Ran_GTPase-activating"/>
</dbReference>
<dbReference type="NCBIfam" id="TIGR02232">
    <property type="entry name" value="myxo_disulf_rpt"/>
    <property type="match status" value="1"/>
</dbReference>
<comment type="caution">
    <text evidence="6">The sequence shown here is derived from an EMBL/GenBank/DDBJ whole genome shotgun (WGS) entry which is preliminary data.</text>
</comment>
<dbReference type="PRINTS" id="PR00633">
    <property type="entry name" value="RCCNDNSATION"/>
</dbReference>
<sequence>MDATDCDDELVCVAGVCASSALCGDGQAEAPEQCDDGNAVTGDGCDNDCTYTEIIAVDAGGAHTCALIEGGRVRCWGLNSYGQLGLGNVVTVGDDESPSDVPDVALPGPVAQISTGLAEHTCARLENQSVYCWGRNNAGQLGLGHTDGIGDNEVNFEPTLVGVDVVDIEIGSFQTCARGVDQTVFCWGLGYFGQLGYGNLEFIGDDELPSDAGSVPIGGQIKDIAVGGSHACGLSLIGTVYCWGYNEFGELGYGHTDNIGDDETPASVGPAFVLPKGVAGGTNAIQLSAGVYHACALFEGGEALCWGEAAYGQLGQADAEHLGDDELPSDALPIDLPAPITYLTAGGFHVCALLESGEAYCWGSSEFGQLGYGNTNNIGDDEPPNAGGPLDVGAGIRVLDAGFFHTCVVNELNELRCWGNNDAGQLGQGNTNTLGDNEALTDIPPVSLF</sequence>
<dbReference type="Proteomes" id="UP000031599">
    <property type="component" value="Unassembled WGS sequence"/>
</dbReference>
<dbReference type="PROSITE" id="PS50012">
    <property type="entry name" value="RCC1_3"/>
    <property type="match status" value="6"/>
</dbReference>
<dbReference type="InterPro" id="IPR009091">
    <property type="entry name" value="RCC1/BLIP-II"/>
</dbReference>
<dbReference type="InterPro" id="IPR011936">
    <property type="entry name" value="Myxo_disulph_rpt"/>
</dbReference>
<feature type="domain" description="RCC1-like" evidence="5">
    <location>
        <begin position="160"/>
        <end position="433"/>
    </location>
</feature>
<gene>
    <name evidence="6" type="ORF">DB30_01018</name>
</gene>
<keyword evidence="1" id="KW-0344">Guanine-nucleotide releasing factor</keyword>
<keyword evidence="3" id="KW-0677">Repeat</keyword>
<accession>A0A0C2CT77</accession>
<dbReference type="PANTHER" id="PTHR45982:SF1">
    <property type="entry name" value="REGULATOR OF CHROMOSOME CONDENSATION"/>
    <property type="match status" value="1"/>
</dbReference>
<evidence type="ECO:0000313" key="6">
    <source>
        <dbReference type="EMBL" id="KIG12810.1"/>
    </source>
</evidence>
<evidence type="ECO:0000259" key="5">
    <source>
        <dbReference type="Pfam" id="PF25390"/>
    </source>
</evidence>
<dbReference type="EMBL" id="JMCC02000118">
    <property type="protein sequence ID" value="KIG12810.1"/>
    <property type="molecule type" value="Genomic_DNA"/>
</dbReference>
<keyword evidence="2" id="KW-0732">Signal</keyword>
<evidence type="ECO:0000256" key="4">
    <source>
        <dbReference type="ARBA" id="ARBA00023157"/>
    </source>
</evidence>
<dbReference type="InterPro" id="IPR000408">
    <property type="entry name" value="Reg_chr_condens"/>
</dbReference>
<proteinExistence type="predicted"/>
<name>A0A0C2CT77_9BACT</name>
<protein>
    <submittedName>
        <fullName evidence="6">Molybdopterin oxidoreductase, iron-sulfur binding subunit</fullName>
    </submittedName>
</protein>
<dbReference type="GO" id="GO:0005085">
    <property type="term" value="F:guanyl-nucleotide exchange factor activity"/>
    <property type="evidence" value="ECO:0007669"/>
    <property type="project" value="TreeGrafter"/>
</dbReference>